<gene>
    <name evidence="1" type="ORF">D5086_011232</name>
</gene>
<accession>A0ACC4CBR3</accession>
<comment type="caution">
    <text evidence="1">The sequence shown here is derived from an EMBL/GenBank/DDBJ whole genome shotgun (WGS) entry which is preliminary data.</text>
</comment>
<dbReference type="EMBL" id="RCHU02000005">
    <property type="protein sequence ID" value="KAL3592592.1"/>
    <property type="molecule type" value="Genomic_DNA"/>
</dbReference>
<keyword evidence="2" id="KW-1185">Reference proteome</keyword>
<organism evidence="1 2">
    <name type="scientific">Populus alba</name>
    <name type="common">White poplar</name>
    <dbReference type="NCBI Taxonomy" id="43335"/>
    <lineage>
        <taxon>Eukaryota</taxon>
        <taxon>Viridiplantae</taxon>
        <taxon>Streptophyta</taxon>
        <taxon>Embryophyta</taxon>
        <taxon>Tracheophyta</taxon>
        <taxon>Spermatophyta</taxon>
        <taxon>Magnoliopsida</taxon>
        <taxon>eudicotyledons</taxon>
        <taxon>Gunneridae</taxon>
        <taxon>Pentapetalae</taxon>
        <taxon>rosids</taxon>
        <taxon>fabids</taxon>
        <taxon>Malpighiales</taxon>
        <taxon>Salicaceae</taxon>
        <taxon>Saliceae</taxon>
        <taxon>Populus</taxon>
    </lineage>
</organism>
<protein>
    <submittedName>
        <fullName evidence="1">Uncharacterized protein</fullName>
    </submittedName>
</protein>
<proteinExistence type="predicted"/>
<reference evidence="1 2" key="1">
    <citation type="journal article" date="2024" name="Plant Biotechnol. J.">
        <title>Genome and CRISPR/Cas9 system of a widespread forest tree (Populus alba) in the world.</title>
        <authorList>
            <person name="Liu Y.J."/>
            <person name="Jiang P.F."/>
            <person name="Han X.M."/>
            <person name="Li X.Y."/>
            <person name="Wang H.M."/>
            <person name="Wang Y.J."/>
            <person name="Wang X.X."/>
            <person name="Zeng Q.Y."/>
        </authorList>
    </citation>
    <scope>NUCLEOTIDE SEQUENCE [LARGE SCALE GENOMIC DNA]</scope>
    <source>
        <strain evidence="2">cv. PAL-ZL1</strain>
    </source>
</reference>
<evidence type="ECO:0000313" key="1">
    <source>
        <dbReference type="EMBL" id="KAL3592592.1"/>
    </source>
</evidence>
<name>A0ACC4CBR3_POPAL</name>
<dbReference type="Proteomes" id="UP000309997">
    <property type="component" value="Unassembled WGS sequence"/>
</dbReference>
<evidence type="ECO:0000313" key="2">
    <source>
        <dbReference type="Proteomes" id="UP000309997"/>
    </source>
</evidence>
<sequence length="77" mass="8266">MAPDTLLQQLSCYSGNNQKVQCKVSWAPCNAGVEGMKEWARLKGNLIIQGTIKPVDFMSGAIGNVVKKCSAKPVNAK</sequence>